<keyword evidence="8 12" id="KW-1133">Transmembrane helix</keyword>
<dbReference type="Pfam" id="PF00810">
    <property type="entry name" value="ER_lumen_recept"/>
    <property type="match status" value="1"/>
</dbReference>
<feature type="transmembrane region" description="Helical" evidence="12">
    <location>
        <begin position="121"/>
        <end position="139"/>
    </location>
</feature>
<evidence type="ECO:0000256" key="5">
    <source>
        <dbReference type="ARBA" id="ARBA00022824"/>
    </source>
</evidence>
<feature type="compositionally biased region" description="Pro residues" evidence="11">
    <location>
        <begin position="279"/>
        <end position="288"/>
    </location>
</feature>
<gene>
    <name evidence="13" type="ORF">ETH_00007795</name>
</gene>
<comment type="subcellular location">
    <subcellularLocation>
        <location evidence="1">Endoplasmic reticulum membrane</location>
        <topology evidence="1">Multi-pass membrane protein</topology>
    </subcellularLocation>
</comment>
<dbReference type="VEuPathDB" id="ToxoDB:ETH_00007795"/>
<dbReference type="RefSeq" id="XP_013229496.1">
    <property type="nucleotide sequence ID" value="XM_013374042.1"/>
</dbReference>
<evidence type="ECO:0000256" key="9">
    <source>
        <dbReference type="ARBA" id="ARBA00023136"/>
    </source>
</evidence>
<evidence type="ECO:0000313" key="13">
    <source>
        <dbReference type="EMBL" id="CDJ38740.1"/>
    </source>
</evidence>
<dbReference type="EMBL" id="HG674029">
    <property type="protein sequence ID" value="CDJ38740.1"/>
    <property type="molecule type" value="Genomic_DNA"/>
</dbReference>
<dbReference type="OMA" id="SHYLQGF"/>
<accession>U6KTB2</accession>
<proteinExistence type="inferred from homology"/>
<evidence type="ECO:0000256" key="3">
    <source>
        <dbReference type="ARBA" id="ARBA00022448"/>
    </source>
</evidence>
<feature type="transmembrane region" description="Helical" evidence="12">
    <location>
        <begin position="151"/>
        <end position="172"/>
    </location>
</feature>
<feature type="region of interest" description="Disordered" evidence="11">
    <location>
        <begin position="310"/>
        <end position="355"/>
    </location>
</feature>
<feature type="transmembrane region" description="Helical" evidence="12">
    <location>
        <begin position="213"/>
        <end position="234"/>
    </location>
</feature>
<evidence type="ECO:0000256" key="2">
    <source>
        <dbReference type="ARBA" id="ARBA00010120"/>
    </source>
</evidence>
<dbReference type="OrthoDB" id="7694678at2759"/>
<dbReference type="PANTHER" id="PTHR10585">
    <property type="entry name" value="ER LUMEN PROTEIN RETAINING RECEPTOR"/>
    <property type="match status" value="1"/>
</dbReference>
<keyword evidence="3" id="KW-0813">Transport</keyword>
<feature type="transmembrane region" description="Helical" evidence="12">
    <location>
        <begin position="7"/>
        <end position="24"/>
    </location>
</feature>
<protein>
    <submittedName>
        <fullName evidence="13">ER lumen protein retaining receptor, related</fullName>
    </submittedName>
</protein>
<keyword evidence="10 13" id="KW-0675">Receptor</keyword>
<evidence type="ECO:0000256" key="12">
    <source>
        <dbReference type="SAM" id="Phobius"/>
    </source>
</evidence>
<dbReference type="VEuPathDB" id="ToxoDB:ETH2_1452700"/>
<evidence type="ECO:0000313" key="14">
    <source>
        <dbReference type="Proteomes" id="UP000030747"/>
    </source>
</evidence>
<dbReference type="PROSITE" id="PS00951">
    <property type="entry name" value="ER_LUMEN_RECEPTOR_1"/>
    <property type="match status" value="1"/>
</dbReference>
<evidence type="ECO:0000256" key="7">
    <source>
        <dbReference type="ARBA" id="ARBA00022927"/>
    </source>
</evidence>
<dbReference type="GO" id="GO:0005789">
    <property type="term" value="C:endoplasmic reticulum membrane"/>
    <property type="evidence" value="ECO:0007669"/>
    <property type="project" value="UniProtKB-SubCell"/>
</dbReference>
<dbReference type="GO" id="GO:0006621">
    <property type="term" value="P:protein retention in ER lumen"/>
    <property type="evidence" value="ECO:0007669"/>
    <property type="project" value="InterPro"/>
</dbReference>
<feature type="transmembrane region" description="Helical" evidence="12">
    <location>
        <begin position="30"/>
        <end position="51"/>
    </location>
</feature>
<feature type="transmembrane region" description="Helical" evidence="12">
    <location>
        <begin position="58"/>
        <end position="75"/>
    </location>
</feature>
<reference evidence="13" key="2">
    <citation type="submission" date="2013-10" db="EMBL/GenBank/DDBJ databases">
        <authorList>
            <person name="Aslett M."/>
        </authorList>
    </citation>
    <scope>NUCLEOTIDE SEQUENCE [LARGE SCALE GENOMIC DNA]</scope>
    <source>
        <strain evidence="13">Houghton</strain>
    </source>
</reference>
<evidence type="ECO:0000256" key="11">
    <source>
        <dbReference type="SAM" id="MobiDB-lite"/>
    </source>
</evidence>
<dbReference type="GeneID" id="25250761"/>
<name>U6KTB2_EIMTE</name>
<dbReference type="Proteomes" id="UP000030747">
    <property type="component" value="Unassembled WGS sequence"/>
</dbReference>
<keyword evidence="4 12" id="KW-0812">Transmembrane</keyword>
<evidence type="ECO:0000256" key="8">
    <source>
        <dbReference type="ARBA" id="ARBA00022989"/>
    </source>
</evidence>
<dbReference type="InterPro" id="IPR000133">
    <property type="entry name" value="ER_ret_rcpt"/>
</dbReference>
<keyword evidence="14" id="KW-1185">Reference proteome</keyword>
<feature type="region of interest" description="Disordered" evidence="11">
    <location>
        <begin position="269"/>
        <end position="289"/>
    </location>
</feature>
<evidence type="ECO:0000256" key="10">
    <source>
        <dbReference type="ARBA" id="ARBA00023170"/>
    </source>
</evidence>
<keyword evidence="7" id="KW-0653">Protein transport</keyword>
<comment type="similarity">
    <text evidence="2">Belongs to the ERD2 family.</text>
</comment>
<keyword evidence="6" id="KW-0931">ER-Golgi transport</keyword>
<keyword evidence="9 12" id="KW-0472">Membrane</keyword>
<dbReference type="GO" id="GO:0015031">
    <property type="term" value="P:protein transport"/>
    <property type="evidence" value="ECO:0007669"/>
    <property type="project" value="UniProtKB-KW"/>
</dbReference>
<dbReference type="AlphaFoldDB" id="U6KTB2"/>
<dbReference type="GO" id="GO:0046923">
    <property type="term" value="F:ER retention sequence binding"/>
    <property type="evidence" value="ECO:0007669"/>
    <property type="project" value="InterPro"/>
</dbReference>
<dbReference type="PRINTS" id="PR00660">
    <property type="entry name" value="ERLUMENR"/>
</dbReference>
<evidence type="ECO:0000256" key="6">
    <source>
        <dbReference type="ARBA" id="ARBA00022892"/>
    </source>
</evidence>
<reference evidence="13" key="1">
    <citation type="submission" date="2013-10" db="EMBL/GenBank/DDBJ databases">
        <title>Genomic analysis of the causative agents of coccidiosis in chickens.</title>
        <authorList>
            <person name="Reid A.J."/>
            <person name="Blake D."/>
            <person name="Billington K."/>
            <person name="Browne H."/>
            <person name="Dunn M."/>
            <person name="Hung S."/>
            <person name="Kawahara F."/>
            <person name="Miranda-Saavedra D."/>
            <person name="Mourier T."/>
            <person name="Nagra H."/>
            <person name="Otto T.D."/>
            <person name="Rawlings N."/>
            <person name="Sanchez A."/>
            <person name="Sanders M."/>
            <person name="Subramaniam C."/>
            <person name="Tay Y."/>
            <person name="Dear P."/>
            <person name="Doerig C."/>
            <person name="Gruber A."/>
            <person name="Parkinson J."/>
            <person name="Shirley M."/>
            <person name="Wan K.L."/>
            <person name="Berriman M."/>
            <person name="Tomley F."/>
            <person name="Pain A."/>
        </authorList>
    </citation>
    <scope>NUCLEOTIDE SEQUENCE [LARGE SCALE GENOMIC DNA]</scope>
    <source>
        <strain evidence="13">Houghton</strain>
    </source>
</reference>
<evidence type="ECO:0000256" key="4">
    <source>
        <dbReference type="ARBA" id="ARBA00022692"/>
    </source>
</evidence>
<feature type="transmembrane region" description="Helical" evidence="12">
    <location>
        <begin position="87"/>
        <end position="109"/>
    </location>
</feature>
<feature type="compositionally biased region" description="Pro residues" evidence="11">
    <location>
        <begin position="313"/>
        <end position="331"/>
    </location>
</feature>
<organism evidence="13 14">
    <name type="scientific">Eimeria tenella</name>
    <name type="common">Coccidian parasite</name>
    <dbReference type="NCBI Taxonomy" id="5802"/>
    <lineage>
        <taxon>Eukaryota</taxon>
        <taxon>Sar</taxon>
        <taxon>Alveolata</taxon>
        <taxon>Apicomplexa</taxon>
        <taxon>Conoidasida</taxon>
        <taxon>Coccidia</taxon>
        <taxon>Eucoccidiorida</taxon>
        <taxon>Eimeriorina</taxon>
        <taxon>Eimeriidae</taxon>
        <taxon>Eimeria</taxon>
    </lineage>
</organism>
<evidence type="ECO:0000256" key="1">
    <source>
        <dbReference type="ARBA" id="ARBA00004477"/>
    </source>
</evidence>
<dbReference type="GO" id="GO:0016192">
    <property type="term" value="P:vesicle-mediated transport"/>
    <property type="evidence" value="ECO:0007669"/>
    <property type="project" value="UniProtKB-KW"/>
</dbReference>
<sequence length="367" mass="41237">MLHVTLRWLALIALAVLFILQQLYEPLVTIWVALGEFFHCASFVLLLDLLISNRGFKGLSVKTQILFLLVYWFRYFDSFFTDHPNHWIKALKFFYMASSLVLVLSIFWLRQSWERRKDSCSLPVLCVLSVLLGTLNFLLDQPKPGSNFEVLLQYLWIISHYLQGFAMLPQFIFCYRDPENRDKLLTAYVLVLGTYRFFYALNWIERKVTHNFFYISGPVGLGILAIFLADFIAFKLRHKSCISSFVLRIDDTMQVSRLPLLSGLGDEYERVNPGSGAPGGPPSGPPGPTVIAVGRAAPVELDSRTVQVLGRPQGPPLYDEPPEPYVAPALPPLSQQGAANAAPEGPTRACTVPSSPVAKELELKSLV</sequence>
<keyword evidence="5" id="KW-0256">Endoplasmic reticulum</keyword>